<protein>
    <submittedName>
        <fullName evidence="2">Uncharacterized protein</fullName>
    </submittedName>
</protein>
<gene>
    <name evidence="2" type="ORF">FTJAE_9183</name>
</gene>
<dbReference type="AlphaFoldDB" id="A0A8H5R771"/>
<feature type="compositionally biased region" description="Basic and acidic residues" evidence="1">
    <location>
        <begin position="103"/>
        <end position="131"/>
    </location>
</feature>
<sequence>MSYSSQRYDLDAAAARRRNSLYSNQSAYSDYDRRRRRRSSSSSSSSSSRDSHSYSRRSGESDVPYHMRWEQQQQHHHRHHHSRREGYLRPRRGSASSSELDDDYSHLNRERRASNDRRRSRSDRGRDRSPQEEINTMLNSGRAPIIRRGSTYGTYIMPLDMDGHYQTSDPTRCTCRCCPHPTGISHSHDNYGHMSGDVHTTSQRRSHPPHRYNRNGRPVFEVYDNTRNGMRSENSFPFTISVNPRASCDRIVAFLAPDRRYAKVLVHWNNGTVQRLDGSVPMVDLLEYAEYLEIREVKQVRWAA</sequence>
<evidence type="ECO:0000313" key="3">
    <source>
        <dbReference type="Proteomes" id="UP000530670"/>
    </source>
</evidence>
<dbReference type="OrthoDB" id="5090487at2759"/>
<keyword evidence="3" id="KW-1185">Reference proteome</keyword>
<dbReference type="Proteomes" id="UP000530670">
    <property type="component" value="Unassembled WGS sequence"/>
</dbReference>
<feature type="region of interest" description="Disordered" evidence="1">
    <location>
        <begin position="197"/>
        <end position="216"/>
    </location>
</feature>
<dbReference type="GeneID" id="59308347"/>
<evidence type="ECO:0000256" key="1">
    <source>
        <dbReference type="SAM" id="MobiDB-lite"/>
    </source>
</evidence>
<dbReference type="RefSeq" id="XP_037203758.1">
    <property type="nucleotide sequence ID" value="XM_037356077.1"/>
</dbReference>
<feature type="region of interest" description="Disordered" evidence="1">
    <location>
        <begin position="15"/>
        <end position="142"/>
    </location>
</feature>
<reference evidence="2 3" key="1">
    <citation type="submission" date="2020-05" db="EMBL/GenBank/DDBJ databases">
        <title>Identification and distribution of gene clusters putatively required for synthesis of sphingolipid metabolism inhibitors in phylogenetically diverse species of the filamentous fungus Fusarium.</title>
        <authorList>
            <person name="Kim H.-S."/>
            <person name="Busman M."/>
            <person name="Brown D.W."/>
            <person name="Divon H."/>
            <person name="Uhlig S."/>
            <person name="Proctor R.H."/>
        </authorList>
    </citation>
    <scope>NUCLEOTIDE SEQUENCE [LARGE SCALE GENOMIC DNA]</scope>
    <source>
        <strain evidence="2 3">NRRL 66243</strain>
    </source>
</reference>
<feature type="compositionally biased region" description="Basic and acidic residues" evidence="1">
    <location>
        <begin position="49"/>
        <end position="69"/>
    </location>
</feature>
<comment type="caution">
    <text evidence="2">The sequence shown here is derived from an EMBL/GenBank/DDBJ whole genome shotgun (WGS) entry which is preliminary data.</text>
</comment>
<feature type="compositionally biased region" description="Basic residues" evidence="1">
    <location>
        <begin position="74"/>
        <end position="83"/>
    </location>
</feature>
<evidence type="ECO:0000313" key="2">
    <source>
        <dbReference type="EMBL" id="KAF5627638.1"/>
    </source>
</evidence>
<feature type="compositionally biased region" description="Basic residues" evidence="1">
    <location>
        <begin position="202"/>
        <end position="214"/>
    </location>
</feature>
<proteinExistence type="predicted"/>
<dbReference type="EMBL" id="JAAQRI010000207">
    <property type="protein sequence ID" value="KAF5627638.1"/>
    <property type="molecule type" value="Genomic_DNA"/>
</dbReference>
<accession>A0A8H5R771</accession>
<organism evidence="2 3">
    <name type="scientific">Fusarium tjaetaba</name>
    <dbReference type="NCBI Taxonomy" id="1567544"/>
    <lineage>
        <taxon>Eukaryota</taxon>
        <taxon>Fungi</taxon>
        <taxon>Dikarya</taxon>
        <taxon>Ascomycota</taxon>
        <taxon>Pezizomycotina</taxon>
        <taxon>Sordariomycetes</taxon>
        <taxon>Hypocreomycetidae</taxon>
        <taxon>Hypocreales</taxon>
        <taxon>Nectriaceae</taxon>
        <taxon>Fusarium</taxon>
        <taxon>Fusarium fujikuroi species complex</taxon>
    </lineage>
</organism>
<name>A0A8H5R771_9HYPO</name>